<keyword evidence="7 10" id="KW-0406">Ion transport</keyword>
<evidence type="ECO:0000256" key="4">
    <source>
        <dbReference type="ARBA" id="ARBA00022475"/>
    </source>
</evidence>
<keyword evidence="12" id="KW-1185">Reference proteome</keyword>
<dbReference type="EMBL" id="QFYQ01000001">
    <property type="protein sequence ID" value="RAK56183.1"/>
    <property type="molecule type" value="Genomic_DNA"/>
</dbReference>
<evidence type="ECO:0000256" key="7">
    <source>
        <dbReference type="ARBA" id="ARBA00023065"/>
    </source>
</evidence>
<dbReference type="PROSITE" id="PS01327">
    <property type="entry name" value="MSCL"/>
    <property type="match status" value="1"/>
</dbReference>
<keyword evidence="5 10" id="KW-0812">Transmembrane</keyword>
<dbReference type="NCBIfam" id="NF001843">
    <property type="entry name" value="PRK00567.1-4"/>
    <property type="match status" value="1"/>
</dbReference>
<dbReference type="NCBIfam" id="TIGR00220">
    <property type="entry name" value="mscL"/>
    <property type="match status" value="1"/>
</dbReference>
<evidence type="ECO:0000256" key="6">
    <source>
        <dbReference type="ARBA" id="ARBA00022989"/>
    </source>
</evidence>
<dbReference type="OrthoDB" id="9810350at2"/>
<dbReference type="InterPro" id="IPR001185">
    <property type="entry name" value="MS_channel"/>
</dbReference>
<protein>
    <recommendedName>
        <fullName evidence="10">Large-conductance mechanosensitive channel</fullName>
    </recommendedName>
</protein>
<comment type="subcellular location">
    <subcellularLocation>
        <location evidence="10">Cell inner membrane</location>
        <topology evidence="10">Multi-pass membrane protein</topology>
    </subcellularLocation>
    <subcellularLocation>
        <location evidence="1">Cell membrane</location>
        <topology evidence="1">Multi-pass membrane protein</topology>
    </subcellularLocation>
</comment>
<evidence type="ECO:0000256" key="9">
    <source>
        <dbReference type="ARBA" id="ARBA00023303"/>
    </source>
</evidence>
<dbReference type="InterPro" id="IPR036019">
    <property type="entry name" value="MscL_channel"/>
</dbReference>
<dbReference type="Gene3D" id="1.10.1200.120">
    <property type="entry name" value="Large-conductance mechanosensitive channel, MscL, domain 1"/>
    <property type="match status" value="1"/>
</dbReference>
<evidence type="ECO:0000256" key="2">
    <source>
        <dbReference type="ARBA" id="ARBA00007254"/>
    </source>
</evidence>
<dbReference type="Pfam" id="PF01741">
    <property type="entry name" value="MscL"/>
    <property type="match status" value="1"/>
</dbReference>
<evidence type="ECO:0000313" key="12">
    <source>
        <dbReference type="Proteomes" id="UP000249254"/>
    </source>
</evidence>
<evidence type="ECO:0000313" key="11">
    <source>
        <dbReference type="EMBL" id="RAK56183.1"/>
    </source>
</evidence>
<dbReference type="InterPro" id="IPR019823">
    <property type="entry name" value="Mechanosensitive_channel_CS"/>
</dbReference>
<comment type="caution">
    <text evidence="11">The sequence shown here is derived from an EMBL/GenBank/DDBJ whole genome shotgun (WGS) entry which is preliminary data.</text>
</comment>
<reference evidence="12" key="1">
    <citation type="submission" date="2018-05" db="EMBL/GenBank/DDBJ databases">
        <authorList>
            <person name="Li X."/>
        </authorList>
    </citation>
    <scope>NUCLEOTIDE SEQUENCE [LARGE SCALE GENOMIC DNA]</scope>
    <source>
        <strain evidence="12">LX32</strain>
    </source>
</reference>
<dbReference type="AlphaFoldDB" id="A0A328AMI0"/>
<keyword evidence="3 10" id="KW-0813">Transport</keyword>
<dbReference type="GO" id="GO:0008381">
    <property type="term" value="F:mechanosensitive monoatomic ion channel activity"/>
    <property type="evidence" value="ECO:0007669"/>
    <property type="project" value="UniProtKB-UniRule"/>
</dbReference>
<keyword evidence="9 10" id="KW-0407">Ion channel</keyword>
<name>A0A328AMI0_9CAUL</name>
<dbReference type="PRINTS" id="PR01264">
    <property type="entry name" value="MECHCHANNEL"/>
</dbReference>
<comment type="similarity">
    <text evidence="2 10">Belongs to the MscL family.</text>
</comment>
<proteinExistence type="inferred from homology"/>
<evidence type="ECO:0000256" key="8">
    <source>
        <dbReference type="ARBA" id="ARBA00023136"/>
    </source>
</evidence>
<dbReference type="PANTHER" id="PTHR30266:SF2">
    <property type="entry name" value="LARGE-CONDUCTANCE MECHANOSENSITIVE CHANNEL"/>
    <property type="match status" value="1"/>
</dbReference>
<feature type="transmembrane region" description="Helical" evidence="10">
    <location>
        <begin position="40"/>
        <end position="61"/>
    </location>
</feature>
<dbReference type="PANTHER" id="PTHR30266">
    <property type="entry name" value="MECHANOSENSITIVE CHANNEL MSCL"/>
    <property type="match status" value="1"/>
</dbReference>
<feature type="transmembrane region" description="Helical" evidence="10">
    <location>
        <begin position="81"/>
        <end position="102"/>
    </location>
</feature>
<dbReference type="SUPFAM" id="SSF81330">
    <property type="entry name" value="Gated mechanosensitive channel"/>
    <property type="match status" value="1"/>
</dbReference>
<evidence type="ECO:0000256" key="10">
    <source>
        <dbReference type="HAMAP-Rule" id="MF_00115"/>
    </source>
</evidence>
<keyword evidence="6 10" id="KW-1133">Transmembrane helix</keyword>
<keyword evidence="4 10" id="KW-1003">Cell membrane</keyword>
<evidence type="ECO:0000256" key="5">
    <source>
        <dbReference type="ARBA" id="ARBA00022692"/>
    </source>
</evidence>
<sequence length="145" mass="16148">MPILGEFREFIARGNVIDLAVGVIIGAAFNDIVKALVDQVVMPPIGLLMSGIDFSHMQWVLKPDNPLTKANEEVAIQYGAFFNTLIKFMVVAWVVFLLVKLVNTIRRREAAKPDSEKAPPTPQEALLMEIRDLLKAQAPETPTRH</sequence>
<dbReference type="RefSeq" id="WP_111529930.1">
    <property type="nucleotide sequence ID" value="NZ_JBHRSG010000001.1"/>
</dbReference>
<accession>A0A328AMI0</accession>
<keyword evidence="8 10" id="KW-0472">Membrane</keyword>
<dbReference type="InterPro" id="IPR037673">
    <property type="entry name" value="MSC/AndL"/>
</dbReference>
<keyword evidence="10" id="KW-0997">Cell inner membrane</keyword>
<feature type="transmembrane region" description="Helical" evidence="10">
    <location>
        <begin position="12"/>
        <end position="33"/>
    </location>
</feature>
<comment type="subunit">
    <text evidence="10">Homopentamer.</text>
</comment>
<organism evidence="11 12">
    <name type="scientific">Phenylobacterium soli</name>
    <dbReference type="NCBI Taxonomy" id="2170551"/>
    <lineage>
        <taxon>Bacteria</taxon>
        <taxon>Pseudomonadati</taxon>
        <taxon>Pseudomonadota</taxon>
        <taxon>Alphaproteobacteria</taxon>
        <taxon>Caulobacterales</taxon>
        <taxon>Caulobacteraceae</taxon>
        <taxon>Phenylobacterium</taxon>
    </lineage>
</organism>
<comment type="function">
    <text evidence="10">Channel that opens in response to stretch forces in the membrane lipid bilayer. May participate in the regulation of osmotic pressure changes within the cell.</text>
</comment>
<evidence type="ECO:0000256" key="1">
    <source>
        <dbReference type="ARBA" id="ARBA00004651"/>
    </source>
</evidence>
<dbReference type="HAMAP" id="MF_00115">
    <property type="entry name" value="MscL"/>
    <property type="match status" value="1"/>
</dbReference>
<dbReference type="Proteomes" id="UP000249254">
    <property type="component" value="Unassembled WGS sequence"/>
</dbReference>
<gene>
    <name evidence="10" type="primary">mscL</name>
    <name evidence="11" type="ORF">DJ017_02285</name>
</gene>
<evidence type="ECO:0000256" key="3">
    <source>
        <dbReference type="ARBA" id="ARBA00022448"/>
    </source>
</evidence>
<dbReference type="GO" id="GO:0005886">
    <property type="term" value="C:plasma membrane"/>
    <property type="evidence" value="ECO:0007669"/>
    <property type="project" value="UniProtKB-SubCell"/>
</dbReference>